<dbReference type="InterPro" id="IPR036186">
    <property type="entry name" value="Serpin_sf"/>
</dbReference>
<evidence type="ECO:0000256" key="1">
    <source>
        <dbReference type="ARBA" id="ARBA00009500"/>
    </source>
</evidence>
<accession>A0ABC8UA22</accession>
<dbReference type="Gene3D" id="3.30.497.10">
    <property type="entry name" value="Antithrombin, subunit I, domain 2"/>
    <property type="match status" value="1"/>
</dbReference>
<comment type="similarity">
    <text evidence="1">Belongs to the serpin family.</text>
</comment>
<dbReference type="InterPro" id="IPR042178">
    <property type="entry name" value="Serpin_sf_1"/>
</dbReference>
<evidence type="ECO:0000313" key="3">
    <source>
        <dbReference type="EMBL" id="CAK9178613.1"/>
    </source>
</evidence>
<protein>
    <recommendedName>
        <fullName evidence="2">Serpin domain-containing protein</fullName>
    </recommendedName>
</protein>
<dbReference type="AlphaFoldDB" id="A0ABC8UA22"/>
<evidence type="ECO:0000313" key="4">
    <source>
        <dbReference type="Proteomes" id="UP001642360"/>
    </source>
</evidence>
<proteinExistence type="inferred from homology"/>
<dbReference type="Gene3D" id="2.30.39.10">
    <property type="entry name" value="Alpha-1-antitrypsin, domain 1"/>
    <property type="match status" value="1"/>
</dbReference>
<dbReference type="InterPro" id="IPR000215">
    <property type="entry name" value="Serpin_fam"/>
</dbReference>
<dbReference type="PANTHER" id="PTHR11461">
    <property type="entry name" value="SERINE PROTEASE INHIBITOR, SERPIN"/>
    <property type="match status" value="1"/>
</dbReference>
<comment type="caution">
    <text evidence="3">The sequence shown here is derived from an EMBL/GenBank/DDBJ whole genome shotgun (WGS) entry which is preliminary data.</text>
</comment>
<gene>
    <name evidence="3" type="ORF">ILEXP_LOCUS48516</name>
</gene>
<reference evidence="3 4" key="1">
    <citation type="submission" date="2024-02" db="EMBL/GenBank/DDBJ databases">
        <authorList>
            <person name="Vignale AGUSTIN F."/>
            <person name="Sosa J E."/>
            <person name="Modenutti C."/>
        </authorList>
    </citation>
    <scope>NUCLEOTIDE SEQUENCE [LARGE SCALE GENOMIC DNA]</scope>
</reference>
<keyword evidence="4" id="KW-1185">Reference proteome</keyword>
<dbReference type="SUPFAM" id="SSF56574">
    <property type="entry name" value="Serpins"/>
    <property type="match status" value="1"/>
</dbReference>
<evidence type="ECO:0000259" key="2">
    <source>
        <dbReference type="Pfam" id="PF00079"/>
    </source>
</evidence>
<name>A0ABC8UA22_9AQUA</name>
<dbReference type="InterPro" id="IPR042185">
    <property type="entry name" value="Serpin_sf_2"/>
</dbReference>
<dbReference type="InterPro" id="IPR023796">
    <property type="entry name" value="Serpin_dom"/>
</dbReference>
<sequence>MCEAEAKNVDFKTRADEIVKEANSWTENATKGLIKDVLQRGNINSNTTLLQGNALYFKGSWNPNEFNHKKTEKRDFYLLNGKKVSVPFMTGNNKYLYASFNGFKLLKIPYQQGAGQYKREIAMQFFLPDDKDDLQTLLAIVNSDPQFLDQHFKLRDMKLDGFCIPKFK</sequence>
<dbReference type="PANTHER" id="PTHR11461:SF315">
    <property type="entry name" value="SERPIN-Z3-LIKE"/>
    <property type="match status" value="1"/>
</dbReference>
<dbReference type="Proteomes" id="UP001642360">
    <property type="component" value="Unassembled WGS sequence"/>
</dbReference>
<dbReference type="EMBL" id="CAUOFW020007279">
    <property type="protein sequence ID" value="CAK9178613.1"/>
    <property type="molecule type" value="Genomic_DNA"/>
</dbReference>
<organism evidence="3 4">
    <name type="scientific">Ilex paraguariensis</name>
    <name type="common">yerba mate</name>
    <dbReference type="NCBI Taxonomy" id="185542"/>
    <lineage>
        <taxon>Eukaryota</taxon>
        <taxon>Viridiplantae</taxon>
        <taxon>Streptophyta</taxon>
        <taxon>Embryophyta</taxon>
        <taxon>Tracheophyta</taxon>
        <taxon>Spermatophyta</taxon>
        <taxon>Magnoliopsida</taxon>
        <taxon>eudicotyledons</taxon>
        <taxon>Gunneridae</taxon>
        <taxon>Pentapetalae</taxon>
        <taxon>asterids</taxon>
        <taxon>campanulids</taxon>
        <taxon>Aquifoliales</taxon>
        <taxon>Aquifoliaceae</taxon>
        <taxon>Ilex</taxon>
    </lineage>
</organism>
<feature type="domain" description="Serpin" evidence="2">
    <location>
        <begin position="3"/>
        <end position="168"/>
    </location>
</feature>
<dbReference type="Pfam" id="PF00079">
    <property type="entry name" value="Serpin"/>
    <property type="match status" value="1"/>
</dbReference>